<feature type="transmembrane region" description="Helical" evidence="1">
    <location>
        <begin position="100"/>
        <end position="120"/>
    </location>
</feature>
<accession>A0A0B1SWR7</accession>
<evidence type="ECO:0000313" key="2">
    <source>
        <dbReference type="EMBL" id="KHJ88361.1"/>
    </source>
</evidence>
<dbReference type="EMBL" id="KN555984">
    <property type="protein sequence ID" value="KHJ88361.1"/>
    <property type="molecule type" value="Genomic_DNA"/>
</dbReference>
<evidence type="ECO:0000256" key="1">
    <source>
        <dbReference type="SAM" id="Phobius"/>
    </source>
</evidence>
<evidence type="ECO:0000313" key="3">
    <source>
        <dbReference type="Proteomes" id="UP000053660"/>
    </source>
</evidence>
<feature type="transmembrane region" description="Helical" evidence="1">
    <location>
        <begin position="155"/>
        <end position="177"/>
    </location>
</feature>
<gene>
    <name evidence="2" type="ORF">OESDEN_11846</name>
</gene>
<sequence>MQLRGNFHLMFRSKTSEKQLISLIYIYARQVHSSVTSQRSALTSALPALPWATALVLVCVRNALGCHVKTDPFTLTFSYLCSNCGALEILASYLNFTLPALTIALYCAIYTRVVLMQKFYGVTESTAESRRSLKLLASSSLFSILPLVMPDSDVSFFILMLASTLNTMTNLFVMFIFQRLRHVLYLRRWRESTSPPP</sequence>
<keyword evidence="1" id="KW-1133">Transmembrane helix</keyword>
<reference evidence="2 3" key="1">
    <citation type="submission" date="2014-03" db="EMBL/GenBank/DDBJ databases">
        <title>Draft genome of the hookworm Oesophagostomum dentatum.</title>
        <authorList>
            <person name="Mitreva M."/>
        </authorList>
    </citation>
    <scope>NUCLEOTIDE SEQUENCE [LARGE SCALE GENOMIC DNA]</scope>
    <source>
        <strain evidence="2 3">OD-Hann</strain>
    </source>
</reference>
<dbReference type="AlphaFoldDB" id="A0A0B1SWR7"/>
<name>A0A0B1SWR7_OESDE</name>
<organism evidence="2 3">
    <name type="scientific">Oesophagostomum dentatum</name>
    <name type="common">Nodular worm</name>
    <dbReference type="NCBI Taxonomy" id="61180"/>
    <lineage>
        <taxon>Eukaryota</taxon>
        <taxon>Metazoa</taxon>
        <taxon>Ecdysozoa</taxon>
        <taxon>Nematoda</taxon>
        <taxon>Chromadorea</taxon>
        <taxon>Rhabditida</taxon>
        <taxon>Rhabditina</taxon>
        <taxon>Rhabditomorpha</taxon>
        <taxon>Strongyloidea</taxon>
        <taxon>Strongylidae</taxon>
        <taxon>Oesophagostomum</taxon>
    </lineage>
</organism>
<dbReference type="Proteomes" id="UP000053660">
    <property type="component" value="Unassembled WGS sequence"/>
</dbReference>
<keyword evidence="1" id="KW-0472">Membrane</keyword>
<keyword evidence="1" id="KW-0812">Transmembrane</keyword>
<proteinExistence type="predicted"/>
<protein>
    <submittedName>
        <fullName evidence="2">Uncharacterized protein</fullName>
    </submittedName>
</protein>
<keyword evidence="3" id="KW-1185">Reference proteome</keyword>